<comment type="caution">
    <text evidence="1">The sequence shown here is derived from an EMBL/GenBank/DDBJ whole genome shotgun (WGS) entry which is preliminary data.</text>
</comment>
<gene>
    <name evidence="1" type="ORF">F9K24_19225</name>
</gene>
<accession>A0A833GZE0</accession>
<sequence length="141" mass="15373">MNDFVSVIGCDSSSAEVASFVAMIGGRPEVETIEDRSYWELKKAGIALVFNSASKLVALQFYRGGRDGYSEYKGILPDNLVFNDDRSAVHSRMGEPTKSGGGQVIPVVGGVSPWELYERENHSLHIEYSDTGISLVSLLLL</sequence>
<proteinExistence type="predicted"/>
<organism evidence="1 2">
    <name type="scientific">Leptonema illini</name>
    <dbReference type="NCBI Taxonomy" id="183"/>
    <lineage>
        <taxon>Bacteria</taxon>
        <taxon>Pseudomonadati</taxon>
        <taxon>Spirochaetota</taxon>
        <taxon>Spirochaetia</taxon>
        <taxon>Leptospirales</taxon>
        <taxon>Leptospiraceae</taxon>
        <taxon>Leptonema</taxon>
    </lineage>
</organism>
<dbReference type="Proteomes" id="UP000460298">
    <property type="component" value="Unassembled WGS sequence"/>
</dbReference>
<name>A0A833GZE0_9LEPT</name>
<reference evidence="1 2" key="1">
    <citation type="submission" date="2019-10" db="EMBL/GenBank/DDBJ databases">
        <title>Extracellular Electron Transfer in a Candidatus Methanoperedens spp. Enrichment Culture.</title>
        <authorList>
            <person name="Berger S."/>
            <person name="Rangel Shaw D."/>
            <person name="Berben T."/>
            <person name="In 'T Zandt M."/>
            <person name="Frank J."/>
            <person name="Reimann J."/>
            <person name="Jetten M.S.M."/>
            <person name="Welte C.U."/>
        </authorList>
    </citation>
    <scope>NUCLEOTIDE SEQUENCE [LARGE SCALE GENOMIC DNA]</scope>
    <source>
        <strain evidence="1">SB12</strain>
    </source>
</reference>
<evidence type="ECO:0000313" key="1">
    <source>
        <dbReference type="EMBL" id="KAB2929639.1"/>
    </source>
</evidence>
<dbReference type="EMBL" id="WBUI01000028">
    <property type="protein sequence ID" value="KAB2929639.1"/>
    <property type="molecule type" value="Genomic_DNA"/>
</dbReference>
<evidence type="ECO:0000313" key="2">
    <source>
        <dbReference type="Proteomes" id="UP000460298"/>
    </source>
</evidence>
<protein>
    <submittedName>
        <fullName evidence="1">Uncharacterized protein</fullName>
    </submittedName>
</protein>
<dbReference type="AlphaFoldDB" id="A0A833GZE0"/>